<protein>
    <submittedName>
        <fullName evidence="1">Uncharacterized protein</fullName>
    </submittedName>
</protein>
<comment type="caution">
    <text evidence="1">The sequence shown here is derived from an EMBL/GenBank/DDBJ whole genome shotgun (WGS) entry which is preliminary data.</text>
</comment>
<gene>
    <name evidence="1" type="ORF">IAC53_03690</name>
</gene>
<dbReference type="AlphaFoldDB" id="A0A9D1IEE1"/>
<name>A0A9D1IEE1_9FIRM</name>
<evidence type="ECO:0000313" key="2">
    <source>
        <dbReference type="Proteomes" id="UP000824071"/>
    </source>
</evidence>
<sequence length="164" mass="17211">MFGLRHKAGDFLQLLQNGQPFAAAYLRGAAAGGRILFYPAADAGVLVVCSVRGLPANGRYALWLQQIGRPPCDAGLPVLFAGRDGNAWCAAVTDGLKPAALLDACITLCAEEKRPAALPGAKGTLAGGTVVRTRLPRAYSSLRYFSGDIPYSFLNALENTSGSR</sequence>
<organism evidence="1 2">
    <name type="scientific">Candidatus Fimenecus excrementigallinarum</name>
    <dbReference type="NCBI Taxonomy" id="2840816"/>
    <lineage>
        <taxon>Bacteria</taxon>
        <taxon>Bacillati</taxon>
        <taxon>Bacillota</taxon>
        <taxon>Clostridia</taxon>
        <taxon>Candidatus Fimenecus</taxon>
    </lineage>
</organism>
<proteinExistence type="predicted"/>
<dbReference type="Proteomes" id="UP000824071">
    <property type="component" value="Unassembled WGS sequence"/>
</dbReference>
<dbReference type="EMBL" id="DVMW01000026">
    <property type="protein sequence ID" value="HIU35693.1"/>
    <property type="molecule type" value="Genomic_DNA"/>
</dbReference>
<reference evidence="1" key="2">
    <citation type="journal article" date="2021" name="PeerJ">
        <title>Extensive microbial diversity within the chicken gut microbiome revealed by metagenomics and culture.</title>
        <authorList>
            <person name="Gilroy R."/>
            <person name="Ravi A."/>
            <person name="Getino M."/>
            <person name="Pursley I."/>
            <person name="Horton D.L."/>
            <person name="Alikhan N.F."/>
            <person name="Baker D."/>
            <person name="Gharbi K."/>
            <person name="Hall N."/>
            <person name="Watson M."/>
            <person name="Adriaenssens E.M."/>
            <person name="Foster-Nyarko E."/>
            <person name="Jarju S."/>
            <person name="Secka A."/>
            <person name="Antonio M."/>
            <person name="Oren A."/>
            <person name="Chaudhuri R.R."/>
            <person name="La Ragione R."/>
            <person name="Hildebrand F."/>
            <person name="Pallen M.J."/>
        </authorList>
    </citation>
    <scope>NUCLEOTIDE SEQUENCE</scope>
    <source>
        <strain evidence="1">ChiGjej1B1-19959</strain>
    </source>
</reference>
<reference evidence="1" key="1">
    <citation type="submission" date="2020-10" db="EMBL/GenBank/DDBJ databases">
        <authorList>
            <person name="Gilroy R."/>
        </authorList>
    </citation>
    <scope>NUCLEOTIDE SEQUENCE</scope>
    <source>
        <strain evidence="1">ChiGjej1B1-19959</strain>
    </source>
</reference>
<evidence type="ECO:0000313" key="1">
    <source>
        <dbReference type="EMBL" id="HIU35693.1"/>
    </source>
</evidence>
<accession>A0A9D1IEE1</accession>